<feature type="binding site" evidence="2">
    <location>
        <position position="342"/>
    </location>
    <ligand>
        <name>L-tryptophan</name>
        <dbReference type="ChEBI" id="CHEBI:57912"/>
    </ligand>
</feature>
<evidence type="ECO:0000256" key="1">
    <source>
        <dbReference type="PIRSR" id="PIRSR011396-1"/>
    </source>
</evidence>
<sequence precursor="true">MKPLKKILIAGGGSAGWMTAALCAKLFQGLYEIVLIESEEIGTVGVGEATIPAIKRFNELLGLDEDDFLRRTQGSFKLGIQFKDWSRLGSSYVHGFGVIGQDLGWLRCHQYWLRMNALGHGGDFAQLSINTAAALDNRFMRAKPEMGDSPIAHIAHAFHFDAGLYARYLSGYAQERGVRRREGKIVDVALRSDDGFVQSVTMDDGEVIAADLFVDCSGFRGLIIEQAMKTGYEAWKHWLPCDRAIAVPCERSANFTPYTRSTAREAGWQWRIPLQHRTGNGHVYSSEHIDDDEAERVLLANLDGAQRADPLRIRFVTGKRKKIWNRNCVAIGLASGFLEPLESTSLHLIQSAIIRMVRLLPDAGFDQAGIDEFNRQSDFEYERIRDFIILHYKATQRDDTAFWRYCRDMEVPATLQRKIDLFSANGRVFREDDELFTEESWIQVFLGQGIIPRGYDPLVQVQSDAQIAQYLANIETVIGKCVKVMPTHADFVAKTCQAPG</sequence>
<dbReference type="eggNOG" id="COG0665">
    <property type="taxonomic scope" value="Bacteria"/>
</dbReference>
<dbReference type="HOGENOM" id="CLU_022247_1_0_5"/>
<dbReference type="PANTHER" id="PTHR43747">
    <property type="entry name" value="FAD-BINDING PROTEIN"/>
    <property type="match status" value="1"/>
</dbReference>
<dbReference type="InterPro" id="IPR036188">
    <property type="entry name" value="FAD/NAD-bd_sf"/>
</dbReference>
<name>B0T6X7_CAUSK</name>
<feature type="binding site" evidence="2">
    <location>
        <position position="333"/>
    </location>
    <ligand>
        <name>FAD</name>
        <dbReference type="ChEBI" id="CHEBI:57692"/>
    </ligand>
</feature>
<dbReference type="OrthoDB" id="5695497at2"/>
<keyword evidence="2" id="KW-0547">Nucleotide-binding</keyword>
<proteinExistence type="predicted"/>
<organism evidence="3">
    <name type="scientific">Caulobacter sp. (strain K31)</name>
    <dbReference type="NCBI Taxonomy" id="366602"/>
    <lineage>
        <taxon>Bacteria</taxon>
        <taxon>Pseudomonadati</taxon>
        <taxon>Pseudomonadota</taxon>
        <taxon>Alphaproteobacteria</taxon>
        <taxon>Caulobacterales</taxon>
        <taxon>Caulobacteraceae</taxon>
        <taxon>Caulobacter</taxon>
    </lineage>
</organism>
<dbReference type="STRING" id="366602.Caul_2064"/>
<dbReference type="InterPro" id="IPR006905">
    <property type="entry name" value="Flavin_halogenase"/>
</dbReference>
<dbReference type="Pfam" id="PF04820">
    <property type="entry name" value="Trp_halogenase"/>
    <property type="match status" value="1"/>
</dbReference>
<feature type="binding site" evidence="2">
    <location>
        <position position="77"/>
    </location>
    <ligand>
        <name>7-chloro-L-tryptophan</name>
        <dbReference type="ChEBI" id="CHEBI:58713"/>
    </ligand>
</feature>
<dbReference type="PIRSF" id="PIRSF011396">
    <property type="entry name" value="Trp_halogenase"/>
    <property type="match status" value="1"/>
</dbReference>
<dbReference type="EMBL" id="CP000927">
    <property type="protein sequence ID" value="ABZ71192.1"/>
    <property type="molecule type" value="Genomic_DNA"/>
</dbReference>
<evidence type="ECO:0000313" key="3">
    <source>
        <dbReference type="EMBL" id="ABZ71192.1"/>
    </source>
</evidence>
<feature type="active site" evidence="1">
    <location>
        <position position="77"/>
    </location>
</feature>
<keyword evidence="2" id="KW-0285">Flavoprotein</keyword>
<protein>
    <submittedName>
        <fullName evidence="3">Tryptophan halogenase</fullName>
    </submittedName>
</protein>
<dbReference type="GO" id="GO:0004497">
    <property type="term" value="F:monooxygenase activity"/>
    <property type="evidence" value="ECO:0007669"/>
    <property type="project" value="InterPro"/>
</dbReference>
<reference evidence="3" key="1">
    <citation type="submission" date="2008-01" db="EMBL/GenBank/DDBJ databases">
        <title>Complete sequence of chromosome of Caulobacter sp. K31.</title>
        <authorList>
            <consortium name="US DOE Joint Genome Institute"/>
            <person name="Copeland A."/>
            <person name="Lucas S."/>
            <person name="Lapidus A."/>
            <person name="Barry K."/>
            <person name="Glavina del Rio T."/>
            <person name="Dalin E."/>
            <person name="Tice H."/>
            <person name="Pitluck S."/>
            <person name="Bruce D."/>
            <person name="Goodwin L."/>
            <person name="Thompson L.S."/>
            <person name="Brettin T."/>
            <person name="Detter J.C."/>
            <person name="Han C."/>
            <person name="Schmutz J."/>
            <person name="Larimer F."/>
            <person name="Land M."/>
            <person name="Hauser L."/>
            <person name="Kyrpides N."/>
            <person name="Kim E."/>
            <person name="Stephens C."/>
            <person name="Richardson P."/>
        </authorList>
    </citation>
    <scope>NUCLEOTIDE SEQUENCE [LARGE SCALE GENOMIC DNA]</scope>
    <source>
        <strain evidence="3">K31</strain>
    </source>
</reference>
<accession>B0T6X7</accession>
<dbReference type="InterPro" id="IPR050816">
    <property type="entry name" value="Flavin-dep_Halogenase_NPB"/>
</dbReference>
<dbReference type="SUPFAM" id="SSF51905">
    <property type="entry name" value="FAD/NAD(P)-binding domain"/>
    <property type="match status" value="1"/>
</dbReference>
<gene>
    <name evidence="3" type="ordered locus">Caul_2064</name>
</gene>
<dbReference type="KEGG" id="cak:Caul_2064"/>
<dbReference type="GO" id="GO:0000166">
    <property type="term" value="F:nucleotide binding"/>
    <property type="evidence" value="ECO:0007669"/>
    <property type="project" value="UniProtKB-KW"/>
</dbReference>
<feature type="binding site" evidence="2">
    <location>
        <begin position="12"/>
        <end position="15"/>
    </location>
    <ligand>
        <name>FAD</name>
        <dbReference type="ChEBI" id="CHEBI:57692"/>
    </ligand>
</feature>
<dbReference type="Gene3D" id="3.50.50.60">
    <property type="entry name" value="FAD/NAD(P)-binding domain"/>
    <property type="match status" value="1"/>
</dbReference>
<keyword evidence="2" id="KW-0274">FAD</keyword>
<dbReference type="InterPro" id="IPR033856">
    <property type="entry name" value="Trp_halogen"/>
</dbReference>
<dbReference type="AlphaFoldDB" id="B0T6X7"/>
<dbReference type="PANTHER" id="PTHR43747:SF4">
    <property type="entry name" value="FLAVIN-DEPENDENT TRYPTOPHAN HALOGENASE"/>
    <property type="match status" value="1"/>
</dbReference>
<evidence type="ECO:0000256" key="2">
    <source>
        <dbReference type="PIRSR" id="PIRSR011396-2"/>
    </source>
</evidence>